<reference evidence="2 3" key="1">
    <citation type="submission" date="2016-03" db="EMBL/GenBank/DDBJ databases">
        <title>How can Kluyveromyces marxianus grow so fast - potential evolutionary course in Saccharomyces Complex revealed by comparative genomics.</title>
        <authorList>
            <person name="Mo W."/>
            <person name="Lu W."/>
            <person name="Yang X."/>
            <person name="Qi J."/>
            <person name="Lv H."/>
        </authorList>
    </citation>
    <scope>NUCLEOTIDE SEQUENCE [LARGE SCALE GENOMIC DNA]</scope>
    <source>
        <strain evidence="2 3">FIM1</strain>
    </source>
</reference>
<dbReference type="Proteomes" id="UP000422736">
    <property type="component" value="Chromosome 1"/>
</dbReference>
<gene>
    <name evidence="2" type="ORF">FIM1_299</name>
</gene>
<name>A0ABX6EPF1_KLUMA</name>
<keyword evidence="2" id="KW-0378">Hydrolase</keyword>
<dbReference type="EMBL" id="CP015054">
    <property type="protein sequence ID" value="QGN13656.1"/>
    <property type="molecule type" value="Genomic_DNA"/>
</dbReference>
<evidence type="ECO:0000313" key="2">
    <source>
        <dbReference type="EMBL" id="QGN13656.1"/>
    </source>
</evidence>
<keyword evidence="3" id="KW-1185">Reference proteome</keyword>
<evidence type="ECO:0000313" key="3">
    <source>
        <dbReference type="Proteomes" id="UP000422736"/>
    </source>
</evidence>
<feature type="region of interest" description="Disordered" evidence="1">
    <location>
        <begin position="971"/>
        <end position="1003"/>
    </location>
</feature>
<dbReference type="GO" id="GO:0016787">
    <property type="term" value="F:hydrolase activity"/>
    <property type="evidence" value="ECO:0007669"/>
    <property type="project" value="UniProtKB-KW"/>
</dbReference>
<proteinExistence type="predicted"/>
<evidence type="ECO:0000256" key="1">
    <source>
        <dbReference type="SAM" id="MobiDB-lite"/>
    </source>
</evidence>
<feature type="compositionally biased region" description="Low complexity" evidence="1">
    <location>
        <begin position="991"/>
        <end position="1003"/>
    </location>
</feature>
<organism evidence="2 3">
    <name type="scientific">Kluyveromyces marxianus</name>
    <name type="common">Yeast</name>
    <name type="synonym">Candida kefyr</name>
    <dbReference type="NCBI Taxonomy" id="4911"/>
    <lineage>
        <taxon>Eukaryota</taxon>
        <taxon>Fungi</taxon>
        <taxon>Dikarya</taxon>
        <taxon>Ascomycota</taxon>
        <taxon>Saccharomycotina</taxon>
        <taxon>Saccharomycetes</taxon>
        <taxon>Saccharomycetales</taxon>
        <taxon>Saccharomycetaceae</taxon>
        <taxon>Kluyveromyces</taxon>
    </lineage>
</organism>
<sequence length="1035" mass="114110">MFHSLRQYCKTNKHKSYGEEWPTELADSMGLDSLLDWDFDTDAHEDTNGSTRANYKPTETLIITERTVAVQGYQHIFTTNCRIIDAIVIPNQNQTNKNDTCLICLSTGEIISLDFCYSWESAIYNIECVCTGGNPNPSSVKLEARFIYSSEDDTVMLVTSLLVMCVVALHKRERTFFKPEFNVLLQIGCDVSSSTWQAGKLLYMVKRASEAMDCVLIEQDVLRFGPFEEILTISDVHDSDKLVILERDNVLQINAVSKMGSIISGGLQRTFVGALDVKFSKEVDVHIHDLGRVFNEPLKKAHLLVLENSVVVLCMATDTTNKIISFVVTRLPIPIDDITIEQLDTNDLATFLVVSRAEVYRYTIDFHEAIAKEMTSENDSVLADEMPLANVTNVFKMTEGYEDIEDIFRFKDMVLLRSKNKTYHLPRAPNRPMVHMDQLAFFTEFQAFHEVKVYNLKQQEDGVSSVQENKFGPIPIRHEDPQVEQYILVGLSFFCSAEAYYVEVVNNEQVEFQIIDDLLPETQERMIEFGIIDGKFISVTETAVYVNDFEGVKSHTLPFSVTGARVTKECGILVWPEGQGQGEGQEQEQEQEQEQANVYSIDWETGNATATATNAETLTQNLDQHETIDAIKLDATAAPLDWAKSTVTGKILLGSINTGTVREIDTDGPMRLAKLTGPWIVFYNATSVNVLNVLLEGCQACCMDHPDSIIVEVTCPQTSSSASSSASSSSTHVFTLHDNGLAVNSIRVNEPHGRPSLEQDWAGMEWTIEMGSDLRIVSNSDMSKLIYIQDGDSGALQVENRPKHKLPGEIVGYAILDDEARRLCVLSFGENALWADVFTRGIDKKKKATAAAVAAAETLQWESRTKALALEGGTNMCWSPGPGPGPGPGRIRGRSRRLPGGTAGQFVTVVSENGAAEVLQLSLRPDSASEENKLAADRRLSIPMVEEREGGNSCQFFDSGGYVVRVTHNATGSGGTSTTTTSAAGPGGSPDSGQDSSQDISPSGSVVVTVYSAVPCGTTMRIEKKTGDFRYSDSF</sequence>
<protein>
    <submittedName>
        <fullName evidence="2">Glycoside hydrolase</fullName>
    </submittedName>
</protein>
<accession>A0ABX6EPF1</accession>